<evidence type="ECO:0000313" key="2">
    <source>
        <dbReference type="Proteomes" id="UP000054350"/>
    </source>
</evidence>
<dbReference type="EMBL" id="GG745345">
    <property type="protein sequence ID" value="KNE64581.1"/>
    <property type="molecule type" value="Genomic_DNA"/>
</dbReference>
<reference evidence="1 2" key="1">
    <citation type="submission" date="2009-11" db="EMBL/GenBank/DDBJ databases">
        <title>Annotation of Allomyces macrogynus ATCC 38327.</title>
        <authorList>
            <consortium name="The Broad Institute Genome Sequencing Platform"/>
            <person name="Russ C."/>
            <person name="Cuomo C."/>
            <person name="Burger G."/>
            <person name="Gray M.W."/>
            <person name="Holland P.W.H."/>
            <person name="King N."/>
            <person name="Lang F.B.F."/>
            <person name="Roger A.J."/>
            <person name="Ruiz-Trillo I."/>
            <person name="Young S.K."/>
            <person name="Zeng Q."/>
            <person name="Gargeya S."/>
            <person name="Fitzgerald M."/>
            <person name="Haas B."/>
            <person name="Abouelleil A."/>
            <person name="Alvarado L."/>
            <person name="Arachchi H.M."/>
            <person name="Berlin A."/>
            <person name="Chapman S.B."/>
            <person name="Gearin G."/>
            <person name="Goldberg J."/>
            <person name="Griggs A."/>
            <person name="Gujja S."/>
            <person name="Hansen M."/>
            <person name="Heiman D."/>
            <person name="Howarth C."/>
            <person name="Larimer J."/>
            <person name="Lui A."/>
            <person name="MacDonald P.J.P."/>
            <person name="McCowen C."/>
            <person name="Montmayeur A."/>
            <person name="Murphy C."/>
            <person name="Neiman D."/>
            <person name="Pearson M."/>
            <person name="Priest M."/>
            <person name="Roberts A."/>
            <person name="Saif S."/>
            <person name="Shea T."/>
            <person name="Sisk P."/>
            <person name="Stolte C."/>
            <person name="Sykes S."/>
            <person name="Wortman J."/>
            <person name="Nusbaum C."/>
            <person name="Birren B."/>
        </authorList>
    </citation>
    <scope>NUCLEOTIDE SEQUENCE [LARGE SCALE GENOMIC DNA]</scope>
    <source>
        <strain evidence="1 2">ATCC 38327</strain>
    </source>
</reference>
<dbReference type="VEuPathDB" id="FungiDB:AMAG_09940"/>
<gene>
    <name evidence="1" type="ORF">AMAG_09940</name>
</gene>
<dbReference type="eggNOG" id="KOG0672">
    <property type="taxonomic scope" value="Eukaryota"/>
</dbReference>
<keyword evidence="2" id="KW-1185">Reference proteome</keyword>
<dbReference type="SUPFAM" id="SSF48403">
    <property type="entry name" value="Ankyrin repeat"/>
    <property type="match status" value="1"/>
</dbReference>
<name>A0A0L0SPZ7_ALLM3</name>
<dbReference type="OrthoDB" id="70387at2759"/>
<organism evidence="1 2">
    <name type="scientific">Allomyces macrogynus (strain ATCC 38327)</name>
    <name type="common">Allomyces javanicus var. macrogynus</name>
    <dbReference type="NCBI Taxonomy" id="578462"/>
    <lineage>
        <taxon>Eukaryota</taxon>
        <taxon>Fungi</taxon>
        <taxon>Fungi incertae sedis</taxon>
        <taxon>Blastocladiomycota</taxon>
        <taxon>Blastocladiomycetes</taxon>
        <taxon>Blastocladiales</taxon>
        <taxon>Blastocladiaceae</taxon>
        <taxon>Allomyces</taxon>
    </lineage>
</organism>
<sequence>MTSNQSSMDQPSVATPHLPWELIEAILVHVVVAQYPLTRHRCESTPLKGDAKIEHELRQYLHVGRGLTRVRRAIVVRFPACDISQAVADGRIDRLNARIAVDPVVNANTVRQNVLQQAAQRGDTAVLQWLLDRPEAWRLCAVLRRYSESVLAAAATRNDVSFCDWWLSRIARVDVRGAMTRALKVATEHGHTRVLEWWVDHGFPVAKHTSQFTRTAATYGRIDVLEWIVQRGLPIRQSNDAMDAASAHGRIDVLEWWCDALERGIVRKLPFQAPLFKASAGNHVDVLDWWWRKFGCVSSSKDRDYGVVVASQRGHLEALDWWLADTKRWGGGNVPTMNMALCAALIKNEVAVLDRWKRLVVASRAADVDQSRRRSIFPRAMNAWVL</sequence>
<dbReference type="PANTHER" id="PTHR46586">
    <property type="entry name" value="ANKYRIN REPEAT-CONTAINING PROTEIN"/>
    <property type="match status" value="1"/>
</dbReference>
<reference evidence="2" key="2">
    <citation type="submission" date="2009-11" db="EMBL/GenBank/DDBJ databases">
        <title>The Genome Sequence of Allomyces macrogynus strain ATCC 38327.</title>
        <authorList>
            <consortium name="The Broad Institute Genome Sequencing Platform"/>
            <person name="Russ C."/>
            <person name="Cuomo C."/>
            <person name="Shea T."/>
            <person name="Young S.K."/>
            <person name="Zeng Q."/>
            <person name="Koehrsen M."/>
            <person name="Haas B."/>
            <person name="Borodovsky M."/>
            <person name="Guigo R."/>
            <person name="Alvarado L."/>
            <person name="Berlin A."/>
            <person name="Borenstein D."/>
            <person name="Chen Z."/>
            <person name="Engels R."/>
            <person name="Freedman E."/>
            <person name="Gellesch M."/>
            <person name="Goldberg J."/>
            <person name="Griggs A."/>
            <person name="Gujja S."/>
            <person name="Heiman D."/>
            <person name="Hepburn T."/>
            <person name="Howarth C."/>
            <person name="Jen D."/>
            <person name="Larson L."/>
            <person name="Lewis B."/>
            <person name="Mehta T."/>
            <person name="Park D."/>
            <person name="Pearson M."/>
            <person name="Roberts A."/>
            <person name="Saif S."/>
            <person name="Shenoy N."/>
            <person name="Sisk P."/>
            <person name="Stolte C."/>
            <person name="Sykes S."/>
            <person name="Walk T."/>
            <person name="White J."/>
            <person name="Yandava C."/>
            <person name="Burger G."/>
            <person name="Gray M.W."/>
            <person name="Holland P.W.H."/>
            <person name="King N."/>
            <person name="Lang F.B.F."/>
            <person name="Roger A.J."/>
            <person name="Ruiz-Trillo I."/>
            <person name="Lander E."/>
            <person name="Nusbaum C."/>
        </authorList>
    </citation>
    <scope>NUCLEOTIDE SEQUENCE [LARGE SCALE GENOMIC DNA]</scope>
    <source>
        <strain evidence="2">ATCC 38327</strain>
    </source>
</reference>
<accession>A0A0L0SPZ7</accession>
<protein>
    <submittedName>
        <fullName evidence="1">Uncharacterized protein</fullName>
    </submittedName>
</protein>
<dbReference type="AlphaFoldDB" id="A0A0L0SPZ7"/>
<proteinExistence type="predicted"/>
<dbReference type="InterPro" id="IPR036770">
    <property type="entry name" value="Ankyrin_rpt-contain_sf"/>
</dbReference>
<evidence type="ECO:0000313" key="1">
    <source>
        <dbReference type="EMBL" id="KNE64581.1"/>
    </source>
</evidence>
<dbReference type="PANTHER" id="PTHR46586:SF3">
    <property type="entry name" value="ANKYRIN REPEAT-CONTAINING PROTEIN"/>
    <property type="match status" value="1"/>
</dbReference>
<dbReference type="Gene3D" id="1.25.40.20">
    <property type="entry name" value="Ankyrin repeat-containing domain"/>
    <property type="match status" value="1"/>
</dbReference>
<dbReference type="InterPro" id="IPR052050">
    <property type="entry name" value="SecEffector_AnkRepeat"/>
</dbReference>
<dbReference type="Proteomes" id="UP000054350">
    <property type="component" value="Unassembled WGS sequence"/>
</dbReference>